<dbReference type="SUPFAM" id="SSF56219">
    <property type="entry name" value="DNase I-like"/>
    <property type="match status" value="1"/>
</dbReference>
<gene>
    <name evidence="2" type="ORF">R1sor_009508</name>
</gene>
<sequence>MSTDENDTLCSNVRTKQGPETNSEANGLFTFASERNVVKSNVGRIVLQDISNLCTTASLLVDKRLSRSPAAKRGRKMGTDLDVLAAQIAKNSEENRRLQQLLAEKTTMMQHAGMLPMLGAGQNSTSGGFKVLHAAHPLDKGKNVMASSLIPPQGKPPANSTSASKPLIAPLAPAVVGPSRGIHTGASASLRQGVRRNFNRVQGPDLKGINEGERSNKRKSFEPGENKPGSTRPARWSASLRTSNALTGRRLSRKSSRRPRQQTSTISPNQTGFGQAAVNPTTQPGQGTDKDGFSMAKGPRKKQVENQAGDNSNRFSSLAAMEEDNQEEDPTLATNPPSNPTNQDEQMTGTNTPPLISANRVTGQVQTAEELMEIIKEAKRKRELEEAVKSKDITKEIPKTTSNDQTQRCGGPSAQSRLHLTPSQGRKRLEKVKTWLRTHGKDVGVLCLQELRIKEELAIKRLTELAEGSTHIIDYTLEGKAGAVIVVLKQHWSIMEAGVKGDGSVAWTKINTEDGTIGVASVHGPRTRAERTNLWDWLKTKWEQSTWILGDDWNSVETPEDSIIDRLLRRDMGRE</sequence>
<organism evidence="2 3">
    <name type="scientific">Riccia sorocarpa</name>
    <dbReference type="NCBI Taxonomy" id="122646"/>
    <lineage>
        <taxon>Eukaryota</taxon>
        <taxon>Viridiplantae</taxon>
        <taxon>Streptophyta</taxon>
        <taxon>Embryophyta</taxon>
        <taxon>Marchantiophyta</taxon>
        <taxon>Marchantiopsida</taxon>
        <taxon>Marchantiidae</taxon>
        <taxon>Marchantiales</taxon>
        <taxon>Ricciaceae</taxon>
        <taxon>Riccia</taxon>
    </lineage>
</organism>
<protein>
    <recommendedName>
        <fullName evidence="4">Endonuclease/exonuclease/phosphatase domain-containing protein</fullName>
    </recommendedName>
</protein>
<feature type="compositionally biased region" description="Polar residues" evidence="1">
    <location>
        <begin position="8"/>
        <end position="22"/>
    </location>
</feature>
<reference evidence="2 3" key="1">
    <citation type="submission" date="2024-09" db="EMBL/GenBank/DDBJ databases">
        <title>Chromosome-scale assembly of Riccia sorocarpa.</title>
        <authorList>
            <person name="Paukszto L."/>
        </authorList>
    </citation>
    <scope>NUCLEOTIDE SEQUENCE [LARGE SCALE GENOMIC DNA]</scope>
    <source>
        <strain evidence="2">LP-2024</strain>
        <tissue evidence="2">Aerial parts of the thallus</tissue>
    </source>
</reference>
<feature type="region of interest" description="Disordered" evidence="1">
    <location>
        <begin position="1"/>
        <end position="22"/>
    </location>
</feature>
<feature type="region of interest" description="Disordered" evidence="1">
    <location>
        <begin position="144"/>
        <end position="165"/>
    </location>
</feature>
<name>A0ABD3HVA0_9MARC</name>
<feature type="compositionally biased region" description="Polar residues" evidence="1">
    <location>
        <begin position="305"/>
        <end position="316"/>
    </location>
</feature>
<feature type="region of interest" description="Disordered" evidence="1">
    <location>
        <begin position="400"/>
        <end position="419"/>
    </location>
</feature>
<proteinExistence type="predicted"/>
<evidence type="ECO:0008006" key="4">
    <source>
        <dbReference type="Google" id="ProtNLM"/>
    </source>
</evidence>
<feature type="compositionally biased region" description="Basic and acidic residues" evidence="1">
    <location>
        <begin position="208"/>
        <end position="225"/>
    </location>
</feature>
<accession>A0ABD3HVA0</accession>
<dbReference type="Proteomes" id="UP001633002">
    <property type="component" value="Unassembled WGS sequence"/>
</dbReference>
<feature type="compositionally biased region" description="Acidic residues" evidence="1">
    <location>
        <begin position="321"/>
        <end position="330"/>
    </location>
</feature>
<feature type="compositionally biased region" description="Basic residues" evidence="1">
    <location>
        <begin position="250"/>
        <end position="260"/>
    </location>
</feature>
<feature type="region of interest" description="Disordered" evidence="1">
    <location>
        <begin position="186"/>
        <end position="357"/>
    </location>
</feature>
<dbReference type="EMBL" id="JBJQOH010000002">
    <property type="protein sequence ID" value="KAL3695432.1"/>
    <property type="molecule type" value="Genomic_DNA"/>
</dbReference>
<evidence type="ECO:0000256" key="1">
    <source>
        <dbReference type="SAM" id="MobiDB-lite"/>
    </source>
</evidence>
<evidence type="ECO:0000313" key="3">
    <source>
        <dbReference type="Proteomes" id="UP001633002"/>
    </source>
</evidence>
<comment type="caution">
    <text evidence="2">The sequence shown here is derived from an EMBL/GenBank/DDBJ whole genome shotgun (WGS) entry which is preliminary data.</text>
</comment>
<keyword evidence="3" id="KW-1185">Reference proteome</keyword>
<feature type="compositionally biased region" description="Polar residues" evidence="1">
    <location>
        <begin position="268"/>
        <end position="286"/>
    </location>
</feature>
<dbReference type="InterPro" id="IPR036691">
    <property type="entry name" value="Endo/exonu/phosph_ase_sf"/>
</dbReference>
<feature type="compositionally biased region" description="Polar residues" evidence="1">
    <location>
        <begin position="332"/>
        <end position="357"/>
    </location>
</feature>
<dbReference type="AlphaFoldDB" id="A0ABD3HVA0"/>
<evidence type="ECO:0000313" key="2">
    <source>
        <dbReference type="EMBL" id="KAL3695432.1"/>
    </source>
</evidence>
<dbReference type="Gene3D" id="3.60.10.10">
    <property type="entry name" value="Endonuclease/exonuclease/phosphatase"/>
    <property type="match status" value="1"/>
</dbReference>